<evidence type="ECO:0000313" key="2">
    <source>
        <dbReference type="EMBL" id="SHH88402.1"/>
    </source>
</evidence>
<evidence type="ECO:0000259" key="1">
    <source>
        <dbReference type="Pfam" id="PF00144"/>
    </source>
</evidence>
<dbReference type="SUPFAM" id="SSF56601">
    <property type="entry name" value="beta-lactamase/transpeptidase-like"/>
    <property type="match status" value="1"/>
</dbReference>
<dbReference type="RefSeq" id="WP_073376304.1">
    <property type="nucleotide sequence ID" value="NZ_FQXS01000013.1"/>
</dbReference>
<dbReference type="PANTHER" id="PTHR43283">
    <property type="entry name" value="BETA-LACTAMASE-RELATED"/>
    <property type="match status" value="1"/>
</dbReference>
<proteinExistence type="predicted"/>
<dbReference type="Pfam" id="PF00144">
    <property type="entry name" value="Beta-lactamase"/>
    <property type="match status" value="1"/>
</dbReference>
<gene>
    <name evidence="2" type="ORF">SAMN02745124_02395</name>
</gene>
<dbReference type="OrthoDB" id="9814204at2"/>
<name>A0A1M5WLV4_9BACT</name>
<dbReference type="EMBL" id="FQXS01000013">
    <property type="protein sequence ID" value="SHH88402.1"/>
    <property type="molecule type" value="Genomic_DNA"/>
</dbReference>
<dbReference type="InterPro" id="IPR050789">
    <property type="entry name" value="Diverse_Enzym_Activities"/>
</dbReference>
<dbReference type="Proteomes" id="UP000184139">
    <property type="component" value="Unassembled WGS sequence"/>
</dbReference>
<dbReference type="InterPro" id="IPR001466">
    <property type="entry name" value="Beta-lactam-related"/>
</dbReference>
<feature type="domain" description="Beta-lactamase-related" evidence="1">
    <location>
        <begin position="72"/>
        <end position="363"/>
    </location>
</feature>
<dbReference type="Gene3D" id="3.40.710.10">
    <property type="entry name" value="DD-peptidase/beta-lactamase superfamily"/>
    <property type="match status" value="1"/>
</dbReference>
<dbReference type="InterPro" id="IPR012338">
    <property type="entry name" value="Beta-lactam/transpept-like"/>
</dbReference>
<dbReference type="AlphaFoldDB" id="A0A1M5WLV4"/>
<dbReference type="STRING" id="1121409.SAMN02745124_02395"/>
<keyword evidence="3" id="KW-1185">Reference proteome</keyword>
<protein>
    <submittedName>
        <fullName evidence="2">CubicO group peptidase, beta-lactamase class C family</fullName>
    </submittedName>
</protein>
<evidence type="ECO:0000313" key="3">
    <source>
        <dbReference type="Proteomes" id="UP000184139"/>
    </source>
</evidence>
<organism evidence="2 3">
    <name type="scientific">Desulfofustis glycolicus DSM 9705</name>
    <dbReference type="NCBI Taxonomy" id="1121409"/>
    <lineage>
        <taxon>Bacteria</taxon>
        <taxon>Pseudomonadati</taxon>
        <taxon>Thermodesulfobacteriota</taxon>
        <taxon>Desulfobulbia</taxon>
        <taxon>Desulfobulbales</taxon>
        <taxon>Desulfocapsaceae</taxon>
        <taxon>Desulfofustis</taxon>
    </lineage>
</organism>
<reference evidence="2 3" key="1">
    <citation type="submission" date="2016-11" db="EMBL/GenBank/DDBJ databases">
        <authorList>
            <person name="Jaros S."/>
            <person name="Januszkiewicz K."/>
            <person name="Wedrychowicz H."/>
        </authorList>
    </citation>
    <scope>NUCLEOTIDE SEQUENCE [LARGE SCALE GENOMIC DNA]</scope>
    <source>
        <strain evidence="2 3">DSM 9705</strain>
    </source>
</reference>
<dbReference type="PANTHER" id="PTHR43283:SF7">
    <property type="entry name" value="BETA-LACTAMASE-RELATED DOMAIN-CONTAINING PROTEIN"/>
    <property type="match status" value="1"/>
</dbReference>
<accession>A0A1M5WLV4</accession>
<sequence>MPGTPFAFLYPLILILLLGACQQLDYYPPKEAEGGWRTTSNHAFIRSLQLLPDKLAELGEYGLSVKSSEVSSVLVIKDGWLVGEWYSAPQGKTTRMYVASVGKSFATICFGIAEQDSRTGTIPYQLSKKSNVYDRRWLPMGFPLSDPRKKEITFDHIFRQTSGITPENSTVEKTRPIEMGRNQWDDYVAWVVGHDPAWPQTARLFFPPGRPELYPGHARWGEHRGAYSSVGYAHIGLVLAELYQMPAHQFLETRLLEPLGFSGIDYEEPPAPPHVKWFSAGGLHMTPRDFARFAYLLLREGRWRQQQLVAKQWLQEMTSTPFYENLRSNSDGYLGQHYPPDLLRLFGSGGNFAFIVPSHDLIVLKTGRIDNLFLERHMHDFLRRTFLMIPGYAVDRAR</sequence>